<evidence type="ECO:0000313" key="2">
    <source>
        <dbReference type="Proteomes" id="UP000681041"/>
    </source>
</evidence>
<dbReference type="Proteomes" id="UP000681041">
    <property type="component" value="Chromosome"/>
</dbReference>
<evidence type="ECO:0000313" key="1">
    <source>
        <dbReference type="EMBL" id="QUH22597.1"/>
    </source>
</evidence>
<dbReference type="RefSeq" id="WP_211533541.1">
    <property type="nucleotide sequence ID" value="NZ_CP058560.1"/>
</dbReference>
<organism evidence="1 2">
    <name type="scientific">Methanobacterium alkalithermotolerans</name>
    <dbReference type="NCBI Taxonomy" id="2731220"/>
    <lineage>
        <taxon>Archaea</taxon>
        <taxon>Methanobacteriati</taxon>
        <taxon>Methanobacteriota</taxon>
        <taxon>Methanomada group</taxon>
        <taxon>Methanobacteria</taxon>
        <taxon>Methanobacteriales</taxon>
        <taxon>Methanobacteriaceae</taxon>
        <taxon>Methanobacterium</taxon>
    </lineage>
</organism>
<dbReference type="EMBL" id="CP058560">
    <property type="protein sequence ID" value="QUH22597.1"/>
    <property type="molecule type" value="Genomic_DNA"/>
</dbReference>
<name>A0A8T8K3N5_9EURY</name>
<sequence length="82" mass="9156">MESIKGSINIWRCPNEKCPNMEPAAEAELCPNCGSKFKPFGGFRDPFAFINAKNQAMKNKGKNIILSEKDLIYFLASELNQG</sequence>
<dbReference type="GeneID" id="64819467"/>
<accession>A0A8T8K3N5</accession>
<keyword evidence="2" id="KW-1185">Reference proteome</keyword>
<dbReference type="AlphaFoldDB" id="A0A8T8K3N5"/>
<reference evidence="1" key="1">
    <citation type="submission" date="2020-07" db="EMBL/GenBank/DDBJ databases">
        <title>Methanobacterium. sp. MethCan genome.</title>
        <authorList>
            <person name="Postec A."/>
            <person name="Quemeneur M."/>
        </authorList>
    </citation>
    <scope>NUCLEOTIDE SEQUENCE</scope>
    <source>
        <strain evidence="1">MethCAN</strain>
    </source>
</reference>
<dbReference type="KEGG" id="meme:HYG87_01845"/>
<proteinExistence type="predicted"/>
<protein>
    <submittedName>
        <fullName evidence="1">Uncharacterized protein</fullName>
    </submittedName>
</protein>
<gene>
    <name evidence="1" type="ORF">HYG87_01845</name>
</gene>